<gene>
    <name evidence="2" type="ORF">H4R20_004688</name>
</gene>
<evidence type="ECO:0000313" key="2">
    <source>
        <dbReference type="EMBL" id="KAJ2798795.1"/>
    </source>
</evidence>
<feature type="compositionally biased region" description="Polar residues" evidence="1">
    <location>
        <begin position="348"/>
        <end position="362"/>
    </location>
</feature>
<evidence type="ECO:0000313" key="3">
    <source>
        <dbReference type="Proteomes" id="UP001140094"/>
    </source>
</evidence>
<feature type="region of interest" description="Disordered" evidence="1">
    <location>
        <begin position="1"/>
        <end position="83"/>
    </location>
</feature>
<dbReference type="Proteomes" id="UP001140094">
    <property type="component" value="Unassembled WGS sequence"/>
</dbReference>
<feature type="non-terminal residue" evidence="2">
    <location>
        <position position="362"/>
    </location>
</feature>
<feature type="region of interest" description="Disordered" evidence="1">
    <location>
        <begin position="245"/>
        <end position="362"/>
    </location>
</feature>
<feature type="compositionally biased region" description="Low complexity" evidence="1">
    <location>
        <begin position="8"/>
        <end position="19"/>
    </location>
</feature>
<proteinExistence type="predicted"/>
<comment type="caution">
    <text evidence="2">The sequence shown here is derived from an EMBL/GenBank/DDBJ whole genome shotgun (WGS) entry which is preliminary data.</text>
</comment>
<dbReference type="AlphaFoldDB" id="A0A9W8HR98"/>
<feature type="compositionally biased region" description="Low complexity" evidence="1">
    <location>
        <begin position="35"/>
        <end position="45"/>
    </location>
</feature>
<reference evidence="2" key="1">
    <citation type="submission" date="2022-07" db="EMBL/GenBank/DDBJ databases">
        <title>Phylogenomic reconstructions and comparative analyses of Kickxellomycotina fungi.</title>
        <authorList>
            <person name="Reynolds N.K."/>
            <person name="Stajich J.E."/>
            <person name="Barry K."/>
            <person name="Grigoriev I.V."/>
            <person name="Crous P."/>
            <person name="Smith M.E."/>
        </authorList>
    </citation>
    <scope>NUCLEOTIDE SEQUENCE</scope>
    <source>
        <strain evidence="2">NRRL 1565</strain>
    </source>
</reference>
<name>A0A9W8HR98_9FUNG</name>
<protein>
    <submittedName>
        <fullName evidence="2">Uncharacterized protein</fullName>
    </submittedName>
</protein>
<accession>A0A9W8HR98</accession>
<organism evidence="2 3">
    <name type="scientific">Coemansia guatemalensis</name>
    <dbReference type="NCBI Taxonomy" id="2761395"/>
    <lineage>
        <taxon>Eukaryota</taxon>
        <taxon>Fungi</taxon>
        <taxon>Fungi incertae sedis</taxon>
        <taxon>Zoopagomycota</taxon>
        <taxon>Kickxellomycotina</taxon>
        <taxon>Kickxellomycetes</taxon>
        <taxon>Kickxellales</taxon>
        <taxon>Kickxellaceae</taxon>
        <taxon>Coemansia</taxon>
    </lineage>
</organism>
<keyword evidence="3" id="KW-1185">Reference proteome</keyword>
<dbReference type="OrthoDB" id="21629at2759"/>
<feature type="compositionally biased region" description="Basic and acidic residues" evidence="1">
    <location>
        <begin position="281"/>
        <end position="293"/>
    </location>
</feature>
<sequence length="362" mass="38811">MSLKMNTSSSRVSSSSTKSIPADRGIPVANGGNGSSNSHGSNISGAIHAGKPAPAVYGPEPPPSMVRNKANADTTPTDIPGFPMLFRSDYGDDTLRSENMKHIEAEMQQLFHSRLLAIMSEYGYKDADFSEKEVANVMVARGLMGSPSDDPILALASEVKNEMWQIVHGNLKHMASAGVDPSHLAGIAADPIVLNTLVDMDRSYPDSDDLSDIGVSCEDIVRMMRGYSLSELGSDFVMEPAVDEKGSADQLGETGNVPEPAPEPRYAYDPHQPCSEDPGELVDHSEPPSESKAQKKKKKRGKKKAKDKAKAVEDTDELAQSAPPAPPVAPVQDPSIQHQLPSRLPLTPVSSRQHGSQSRAPR</sequence>
<evidence type="ECO:0000256" key="1">
    <source>
        <dbReference type="SAM" id="MobiDB-lite"/>
    </source>
</evidence>
<dbReference type="EMBL" id="JANBUO010001318">
    <property type="protein sequence ID" value="KAJ2798795.1"/>
    <property type="molecule type" value="Genomic_DNA"/>
</dbReference>
<feature type="compositionally biased region" description="Basic residues" evidence="1">
    <location>
        <begin position="294"/>
        <end position="307"/>
    </location>
</feature>